<comment type="caution">
    <text evidence="1">The sequence shown here is derived from an EMBL/GenBank/DDBJ whole genome shotgun (WGS) entry which is preliminary data.</text>
</comment>
<dbReference type="Proteomes" id="UP001597319">
    <property type="component" value="Unassembled WGS sequence"/>
</dbReference>
<dbReference type="RefSeq" id="WP_378291834.1">
    <property type="nucleotide sequence ID" value="NZ_JBHULE010000019.1"/>
</dbReference>
<sequence length="104" mass="12275">MDITQAKKLIHKEFNAQNGLDVLFRMSADIEEERITEFLEALKCIEEYYADKKTIEKKLVYQLFSMHQTLKASMGHWKVSRPEGLDKDTCWKIFDGIRSVFSRL</sequence>
<evidence type="ECO:0000313" key="2">
    <source>
        <dbReference type="Proteomes" id="UP001597319"/>
    </source>
</evidence>
<gene>
    <name evidence="1" type="ORF">ACFSR1_09365</name>
</gene>
<organism evidence="1 2">
    <name type="scientific">Aquimarina rubra</name>
    <dbReference type="NCBI Taxonomy" id="1920033"/>
    <lineage>
        <taxon>Bacteria</taxon>
        <taxon>Pseudomonadati</taxon>
        <taxon>Bacteroidota</taxon>
        <taxon>Flavobacteriia</taxon>
        <taxon>Flavobacteriales</taxon>
        <taxon>Flavobacteriaceae</taxon>
        <taxon>Aquimarina</taxon>
    </lineage>
</organism>
<protein>
    <submittedName>
        <fullName evidence="1">Uncharacterized protein</fullName>
    </submittedName>
</protein>
<proteinExistence type="predicted"/>
<evidence type="ECO:0000313" key="1">
    <source>
        <dbReference type="EMBL" id="MFD2562871.1"/>
    </source>
</evidence>
<name>A0ABW5LFA3_9FLAO</name>
<reference evidence="2" key="1">
    <citation type="journal article" date="2019" name="Int. J. Syst. Evol. Microbiol.">
        <title>The Global Catalogue of Microorganisms (GCM) 10K type strain sequencing project: providing services to taxonomists for standard genome sequencing and annotation.</title>
        <authorList>
            <consortium name="The Broad Institute Genomics Platform"/>
            <consortium name="The Broad Institute Genome Sequencing Center for Infectious Disease"/>
            <person name="Wu L."/>
            <person name="Ma J."/>
        </authorList>
    </citation>
    <scope>NUCLEOTIDE SEQUENCE [LARGE SCALE GENOMIC DNA]</scope>
    <source>
        <strain evidence="2">KCTC 52274</strain>
    </source>
</reference>
<dbReference type="EMBL" id="JBHULE010000019">
    <property type="protein sequence ID" value="MFD2562871.1"/>
    <property type="molecule type" value="Genomic_DNA"/>
</dbReference>
<keyword evidence="2" id="KW-1185">Reference proteome</keyword>
<accession>A0ABW5LFA3</accession>